<dbReference type="FunCoup" id="A0A665WQZ3">
    <property type="interactions" value="153"/>
</dbReference>
<evidence type="ECO:0000313" key="9">
    <source>
        <dbReference type="Proteomes" id="UP000472264"/>
    </source>
</evidence>
<dbReference type="Pfam" id="PF01327">
    <property type="entry name" value="Pep_deformylase"/>
    <property type="match status" value="1"/>
</dbReference>
<dbReference type="Proteomes" id="UP000472264">
    <property type="component" value="Chromosome 16"/>
</dbReference>
<evidence type="ECO:0000256" key="3">
    <source>
        <dbReference type="ARBA" id="ARBA00022801"/>
    </source>
</evidence>
<keyword evidence="2 7" id="KW-0479">Metal-binding</keyword>
<dbReference type="GO" id="GO:0046872">
    <property type="term" value="F:metal ion binding"/>
    <property type="evidence" value="ECO:0007669"/>
    <property type="project" value="UniProtKB-KW"/>
</dbReference>
<dbReference type="PRINTS" id="PR01576">
    <property type="entry name" value="PDEFORMYLASE"/>
</dbReference>
<proteinExistence type="inferred from homology"/>
<dbReference type="PANTHER" id="PTHR10458:SF2">
    <property type="entry name" value="PEPTIDE DEFORMYLASE, MITOCHONDRIAL"/>
    <property type="match status" value="1"/>
</dbReference>
<protein>
    <recommendedName>
        <fullName evidence="7">Peptide deformylase</fullName>
        <ecNumber evidence="7">3.5.1.88</ecNumber>
    </recommendedName>
</protein>
<dbReference type="AlphaFoldDB" id="A0A665WQZ3"/>
<dbReference type="FunFam" id="3.90.45.10:FF:000003">
    <property type="entry name" value="Peptide deformylase"/>
    <property type="match status" value="1"/>
</dbReference>
<dbReference type="InParanoid" id="A0A665WQZ3"/>
<dbReference type="InterPro" id="IPR036821">
    <property type="entry name" value="Peptide_deformylase_sf"/>
</dbReference>
<keyword evidence="9" id="KW-1185">Reference proteome</keyword>
<dbReference type="OMA" id="ILYPMRI"/>
<dbReference type="PANTHER" id="PTHR10458">
    <property type="entry name" value="PEPTIDE DEFORMYLASE"/>
    <property type="match status" value="1"/>
</dbReference>
<sequence>MSAKSCASLLQLSRMGLRRCPSEAHHCRASALSVPTMNSACISAESSMHCRRSYCSNVKTRSYLQYIKHKIFPSSHSPPYSHVCQVGDPVLRSHAAAVDPAAITGPEIQKVIDTLVKVMRKLDCVGLSAPQIGVPLRILVLEYPERMLEESSTASREFRGLSAQPLRIFVNPQMRVLDGRTVLFQEACESISGFSATVPRYLSVEISGLNENGVAVLWQASGWPARIVQHEMDHLDGVLYIDRMNSKTFININWQMHNQ</sequence>
<evidence type="ECO:0000256" key="5">
    <source>
        <dbReference type="ARBA" id="ARBA00037114"/>
    </source>
</evidence>
<dbReference type="RefSeq" id="XP_029377843.1">
    <property type="nucleotide sequence ID" value="XM_029521983.1"/>
</dbReference>
<dbReference type="OrthoDB" id="276063at2759"/>
<dbReference type="GO" id="GO:0005739">
    <property type="term" value="C:mitochondrion"/>
    <property type="evidence" value="ECO:0007669"/>
    <property type="project" value="TreeGrafter"/>
</dbReference>
<comment type="catalytic activity">
    <reaction evidence="6 7">
        <text>N-terminal N-formyl-L-methionyl-[peptide] + H2O = N-terminal L-methionyl-[peptide] + formate</text>
        <dbReference type="Rhea" id="RHEA:24420"/>
        <dbReference type="Rhea" id="RHEA-COMP:10639"/>
        <dbReference type="Rhea" id="RHEA-COMP:10640"/>
        <dbReference type="ChEBI" id="CHEBI:15377"/>
        <dbReference type="ChEBI" id="CHEBI:15740"/>
        <dbReference type="ChEBI" id="CHEBI:49298"/>
        <dbReference type="ChEBI" id="CHEBI:64731"/>
        <dbReference type="EC" id="3.5.1.88"/>
    </reaction>
</comment>
<reference evidence="8" key="2">
    <citation type="submission" date="2025-08" db="UniProtKB">
        <authorList>
            <consortium name="Ensembl"/>
        </authorList>
    </citation>
    <scope>IDENTIFICATION</scope>
</reference>
<evidence type="ECO:0000256" key="7">
    <source>
        <dbReference type="RuleBase" id="RU362111"/>
    </source>
</evidence>
<dbReference type="GeneID" id="115055909"/>
<reference evidence="8" key="1">
    <citation type="submission" date="2021-04" db="EMBL/GenBank/DDBJ databases">
        <authorList>
            <consortium name="Wellcome Sanger Institute Data Sharing"/>
        </authorList>
    </citation>
    <scope>NUCLEOTIDE SEQUENCE [LARGE SCALE GENOMIC DNA]</scope>
</reference>
<gene>
    <name evidence="8" type="primary">pdf</name>
</gene>
<dbReference type="CDD" id="cd00487">
    <property type="entry name" value="Pep_deformylase"/>
    <property type="match status" value="1"/>
</dbReference>
<keyword evidence="3 7" id="KW-0378">Hydrolase</keyword>
<dbReference type="CTD" id="64146"/>
<dbReference type="GO" id="GO:0042586">
    <property type="term" value="F:peptide deformylase activity"/>
    <property type="evidence" value="ECO:0007669"/>
    <property type="project" value="UniProtKB-EC"/>
</dbReference>
<dbReference type="NCBIfam" id="NF001159">
    <property type="entry name" value="PRK00150.1-3"/>
    <property type="match status" value="1"/>
</dbReference>
<dbReference type="Ensembl" id="ENSENLT00000047095.1">
    <property type="protein sequence ID" value="ENSENLP00000045967.1"/>
    <property type="gene ID" value="ENSENLG00000019524.1"/>
</dbReference>
<accession>A0A665WQZ3</accession>
<name>A0A665WQZ3_ECHNA</name>
<evidence type="ECO:0000256" key="2">
    <source>
        <dbReference type="ARBA" id="ARBA00022723"/>
    </source>
</evidence>
<evidence type="ECO:0000256" key="1">
    <source>
        <dbReference type="ARBA" id="ARBA00010759"/>
    </source>
</evidence>
<reference evidence="8" key="3">
    <citation type="submission" date="2025-09" db="UniProtKB">
        <authorList>
            <consortium name="Ensembl"/>
        </authorList>
    </citation>
    <scope>IDENTIFICATION</scope>
</reference>
<evidence type="ECO:0000256" key="4">
    <source>
        <dbReference type="ARBA" id="ARBA00022917"/>
    </source>
</evidence>
<evidence type="ECO:0000313" key="8">
    <source>
        <dbReference type="Ensembl" id="ENSENLP00000045967.1"/>
    </source>
</evidence>
<keyword evidence="4 7" id="KW-0648">Protein biosynthesis</keyword>
<dbReference type="HAMAP" id="MF_00163">
    <property type="entry name" value="Pep_deformylase"/>
    <property type="match status" value="1"/>
</dbReference>
<evidence type="ECO:0000256" key="6">
    <source>
        <dbReference type="ARBA" id="ARBA00048875"/>
    </source>
</evidence>
<organism evidence="8 9">
    <name type="scientific">Echeneis naucrates</name>
    <name type="common">Live sharksucker</name>
    <dbReference type="NCBI Taxonomy" id="173247"/>
    <lineage>
        <taxon>Eukaryota</taxon>
        <taxon>Metazoa</taxon>
        <taxon>Chordata</taxon>
        <taxon>Craniata</taxon>
        <taxon>Vertebrata</taxon>
        <taxon>Euteleostomi</taxon>
        <taxon>Actinopterygii</taxon>
        <taxon>Neopterygii</taxon>
        <taxon>Teleostei</taxon>
        <taxon>Neoteleostei</taxon>
        <taxon>Acanthomorphata</taxon>
        <taxon>Carangaria</taxon>
        <taxon>Carangiformes</taxon>
        <taxon>Echeneidae</taxon>
        <taxon>Echeneis</taxon>
    </lineage>
</organism>
<dbReference type="GO" id="GO:0006412">
    <property type="term" value="P:translation"/>
    <property type="evidence" value="ECO:0007669"/>
    <property type="project" value="UniProtKB-KW"/>
</dbReference>
<dbReference type="InterPro" id="IPR023635">
    <property type="entry name" value="Peptide_deformylase"/>
</dbReference>
<dbReference type="Gene3D" id="3.90.45.10">
    <property type="entry name" value="Peptide deformylase"/>
    <property type="match status" value="1"/>
</dbReference>
<comment type="similarity">
    <text evidence="1 7">Belongs to the polypeptide deformylase family.</text>
</comment>
<comment type="function">
    <text evidence="5 7">Removes the formyl group from the N-terminal Met of newly synthesized proteins.</text>
</comment>
<dbReference type="SUPFAM" id="SSF56420">
    <property type="entry name" value="Peptide deformylase"/>
    <property type="match status" value="1"/>
</dbReference>
<dbReference type="EC" id="3.5.1.88" evidence="7"/>